<feature type="region of interest" description="Disordered" evidence="1">
    <location>
        <begin position="113"/>
        <end position="148"/>
    </location>
</feature>
<organism evidence="2 3">
    <name type="scientific">Acrocarpospora corrugata</name>
    <dbReference type="NCBI Taxonomy" id="35763"/>
    <lineage>
        <taxon>Bacteria</taxon>
        <taxon>Bacillati</taxon>
        <taxon>Actinomycetota</taxon>
        <taxon>Actinomycetes</taxon>
        <taxon>Streptosporangiales</taxon>
        <taxon>Streptosporangiaceae</taxon>
        <taxon>Acrocarpospora</taxon>
    </lineage>
</organism>
<evidence type="ECO:0000313" key="2">
    <source>
        <dbReference type="EMBL" id="GES03747.1"/>
    </source>
</evidence>
<accession>A0A5M3W3X4</accession>
<protein>
    <submittedName>
        <fullName evidence="2">Uncharacterized protein</fullName>
    </submittedName>
</protein>
<comment type="caution">
    <text evidence="2">The sequence shown here is derived from an EMBL/GenBank/DDBJ whole genome shotgun (WGS) entry which is preliminary data.</text>
</comment>
<reference evidence="2 3" key="1">
    <citation type="submission" date="2019-10" db="EMBL/GenBank/DDBJ databases">
        <title>Whole genome shotgun sequence of Acrocarpospora corrugata NBRC 13972.</title>
        <authorList>
            <person name="Ichikawa N."/>
            <person name="Kimura A."/>
            <person name="Kitahashi Y."/>
            <person name="Komaki H."/>
            <person name="Oguchi A."/>
        </authorList>
    </citation>
    <scope>NUCLEOTIDE SEQUENCE [LARGE SCALE GENOMIC DNA]</scope>
    <source>
        <strain evidence="2 3">NBRC 13972</strain>
    </source>
</reference>
<dbReference type="EMBL" id="BLAD01000072">
    <property type="protein sequence ID" value="GES03747.1"/>
    <property type="molecule type" value="Genomic_DNA"/>
</dbReference>
<proteinExistence type="predicted"/>
<dbReference type="OrthoDB" id="4329452at2"/>
<feature type="compositionally biased region" description="Basic and acidic residues" evidence="1">
    <location>
        <begin position="135"/>
        <end position="148"/>
    </location>
</feature>
<sequence length="148" mass="16680">MWRRKKQDESDLTPAERITAPLRKNMPNAGDFSYEAIRKLGNPIPMLVQNNGDKLLELCLEPSAQDYWLRPGEAVMVTSYGHWDDHPFETIYEPDRIMVWVISWFATVSDSSGDEVPCGHQRPEGSTGALASSHGCERPKWPDAGHGQ</sequence>
<dbReference type="AlphaFoldDB" id="A0A5M3W3X4"/>
<name>A0A5M3W3X4_9ACTN</name>
<evidence type="ECO:0000313" key="3">
    <source>
        <dbReference type="Proteomes" id="UP000334990"/>
    </source>
</evidence>
<dbReference type="RefSeq" id="WP_155339888.1">
    <property type="nucleotide sequence ID" value="NZ_BAAABN010000057.1"/>
</dbReference>
<gene>
    <name evidence="2" type="ORF">Acor_58130</name>
</gene>
<keyword evidence="3" id="KW-1185">Reference proteome</keyword>
<evidence type="ECO:0000256" key="1">
    <source>
        <dbReference type="SAM" id="MobiDB-lite"/>
    </source>
</evidence>
<dbReference type="Proteomes" id="UP000334990">
    <property type="component" value="Unassembled WGS sequence"/>
</dbReference>